<sequence>MNSVPNKECSMGLMSSSVGIPAERGTGSVTKLLIVDDLPENLRALNAIIRADNRAVYQAMSGEEALALLLEHDFALAILDVQMPGMDGFELAELMRGTDKTRHIPIVFVSAAGKELNYAFKGYETGAVDFLYKPLDPDAVRSKVNVFVDLHCQRMEIRRRVEEQHATMNELRAAQEELRYALRMRDEFMSMVAHELRTPLNTLFLGTQMRKMQLERGNLEAFGKEALEKMVEGDGRQIQAMIRLIDDMLDVSRIRSGVLSIRPAWTELQAMLRRLTGDLARQAQDAGTTFELDAPDTVSGWWDEFRIEQVIVNLLTNGLRYGGGKPVRIRLSATETEARIDVIDQGAGIDEAMQARIFLPYERGAGNGVPSGLGLGLYISRQLAEAHHGTLTVASRPGEGSVFTLVLPREERPA</sequence>
<name>A0AA88BZF1_9BURK</name>
<gene>
    <name evidence="7" type="ORF">GCM10007387_09060</name>
</gene>
<reference evidence="7" key="1">
    <citation type="journal article" date="2014" name="Int. J. Syst. Evol. Microbiol.">
        <title>Complete genome sequence of Corynebacterium casei LMG S-19264T (=DSM 44701T), isolated from a smear-ripened cheese.</title>
        <authorList>
            <consortium name="US DOE Joint Genome Institute (JGI-PGF)"/>
            <person name="Walter F."/>
            <person name="Albersmeier A."/>
            <person name="Kalinowski J."/>
            <person name="Ruckert C."/>
        </authorList>
    </citation>
    <scope>NUCLEOTIDE SEQUENCE</scope>
    <source>
        <strain evidence="7">KCTC 12343</strain>
    </source>
</reference>
<dbReference type="Pfam" id="PF00072">
    <property type="entry name" value="Response_reg"/>
    <property type="match status" value="1"/>
</dbReference>
<protein>
    <recommendedName>
        <fullName evidence="2">histidine kinase</fullName>
        <ecNumber evidence="2">2.7.13.3</ecNumber>
    </recommendedName>
</protein>
<dbReference type="Gene3D" id="1.10.287.130">
    <property type="match status" value="1"/>
</dbReference>
<dbReference type="PROSITE" id="PS50109">
    <property type="entry name" value="HIS_KIN"/>
    <property type="match status" value="1"/>
</dbReference>
<evidence type="ECO:0000259" key="6">
    <source>
        <dbReference type="PROSITE" id="PS50110"/>
    </source>
</evidence>
<dbReference type="InterPro" id="IPR003661">
    <property type="entry name" value="HisK_dim/P_dom"/>
</dbReference>
<evidence type="ECO:0000256" key="4">
    <source>
        <dbReference type="PROSITE-ProRule" id="PRU00169"/>
    </source>
</evidence>
<accession>A0AA88BZF1</accession>
<dbReference type="Pfam" id="PF02518">
    <property type="entry name" value="HATPase_c"/>
    <property type="match status" value="1"/>
</dbReference>
<feature type="domain" description="Response regulatory" evidence="6">
    <location>
        <begin position="31"/>
        <end position="148"/>
    </location>
</feature>
<dbReference type="AlphaFoldDB" id="A0AA88BZF1"/>
<dbReference type="InterPro" id="IPR001789">
    <property type="entry name" value="Sig_transdc_resp-reg_receiver"/>
</dbReference>
<keyword evidence="3 4" id="KW-0597">Phosphoprotein</keyword>
<dbReference type="InterPro" id="IPR036890">
    <property type="entry name" value="HATPase_C_sf"/>
</dbReference>
<dbReference type="SUPFAM" id="SSF55874">
    <property type="entry name" value="ATPase domain of HSP90 chaperone/DNA topoisomerase II/histidine kinase"/>
    <property type="match status" value="1"/>
</dbReference>
<keyword evidence="7" id="KW-0418">Kinase</keyword>
<dbReference type="PRINTS" id="PR00344">
    <property type="entry name" value="BCTRLSENSOR"/>
</dbReference>
<evidence type="ECO:0000256" key="3">
    <source>
        <dbReference type="ARBA" id="ARBA00022553"/>
    </source>
</evidence>
<keyword evidence="7" id="KW-0808">Transferase</keyword>
<dbReference type="SMART" id="SM00387">
    <property type="entry name" value="HATPase_c"/>
    <property type="match status" value="1"/>
</dbReference>
<dbReference type="Gene3D" id="3.30.565.10">
    <property type="entry name" value="Histidine kinase-like ATPase, C-terminal domain"/>
    <property type="match status" value="1"/>
</dbReference>
<dbReference type="Proteomes" id="UP000628442">
    <property type="component" value="Unassembled WGS sequence"/>
</dbReference>
<evidence type="ECO:0000256" key="1">
    <source>
        <dbReference type="ARBA" id="ARBA00000085"/>
    </source>
</evidence>
<dbReference type="PANTHER" id="PTHR43547:SF2">
    <property type="entry name" value="HYBRID SIGNAL TRANSDUCTION HISTIDINE KINASE C"/>
    <property type="match status" value="1"/>
</dbReference>
<dbReference type="PANTHER" id="PTHR43547">
    <property type="entry name" value="TWO-COMPONENT HISTIDINE KINASE"/>
    <property type="match status" value="1"/>
</dbReference>
<dbReference type="Gene3D" id="3.40.50.2300">
    <property type="match status" value="1"/>
</dbReference>
<dbReference type="InterPro" id="IPR004358">
    <property type="entry name" value="Sig_transdc_His_kin-like_C"/>
</dbReference>
<dbReference type="SMART" id="SM00448">
    <property type="entry name" value="REC"/>
    <property type="match status" value="1"/>
</dbReference>
<dbReference type="EMBL" id="BMWV01000001">
    <property type="protein sequence ID" value="GGY29019.1"/>
    <property type="molecule type" value="Genomic_DNA"/>
</dbReference>
<dbReference type="InterPro" id="IPR011006">
    <property type="entry name" value="CheY-like_superfamily"/>
</dbReference>
<reference evidence="7" key="2">
    <citation type="submission" date="2022-12" db="EMBL/GenBank/DDBJ databases">
        <authorList>
            <person name="Sun Q."/>
            <person name="Kim S."/>
        </authorList>
    </citation>
    <scope>NUCLEOTIDE SEQUENCE</scope>
    <source>
        <strain evidence="7">KCTC 12343</strain>
    </source>
</reference>
<dbReference type="EC" id="2.7.13.3" evidence="2"/>
<proteinExistence type="predicted"/>
<organism evidence="7 8">
    <name type="scientific">Pseudoduganella albidiflava</name>
    <dbReference type="NCBI Taxonomy" id="321983"/>
    <lineage>
        <taxon>Bacteria</taxon>
        <taxon>Pseudomonadati</taxon>
        <taxon>Pseudomonadota</taxon>
        <taxon>Betaproteobacteria</taxon>
        <taxon>Burkholderiales</taxon>
        <taxon>Oxalobacteraceae</taxon>
        <taxon>Telluria group</taxon>
        <taxon>Pseudoduganella</taxon>
    </lineage>
</organism>
<evidence type="ECO:0000256" key="2">
    <source>
        <dbReference type="ARBA" id="ARBA00012438"/>
    </source>
</evidence>
<evidence type="ECO:0000313" key="7">
    <source>
        <dbReference type="EMBL" id="GGY29019.1"/>
    </source>
</evidence>
<dbReference type="SUPFAM" id="SSF52172">
    <property type="entry name" value="CheY-like"/>
    <property type="match status" value="1"/>
</dbReference>
<dbReference type="InterPro" id="IPR005467">
    <property type="entry name" value="His_kinase_dom"/>
</dbReference>
<dbReference type="Pfam" id="PF00512">
    <property type="entry name" value="HisKA"/>
    <property type="match status" value="1"/>
</dbReference>
<comment type="caution">
    <text evidence="7">The sequence shown here is derived from an EMBL/GenBank/DDBJ whole genome shotgun (WGS) entry which is preliminary data.</text>
</comment>
<dbReference type="InterPro" id="IPR003594">
    <property type="entry name" value="HATPase_dom"/>
</dbReference>
<dbReference type="PROSITE" id="PS50110">
    <property type="entry name" value="RESPONSE_REGULATORY"/>
    <property type="match status" value="1"/>
</dbReference>
<comment type="catalytic activity">
    <reaction evidence="1">
        <text>ATP + protein L-histidine = ADP + protein N-phospho-L-histidine.</text>
        <dbReference type="EC" id="2.7.13.3"/>
    </reaction>
</comment>
<dbReference type="GO" id="GO:0000155">
    <property type="term" value="F:phosphorelay sensor kinase activity"/>
    <property type="evidence" value="ECO:0007669"/>
    <property type="project" value="InterPro"/>
</dbReference>
<feature type="modified residue" description="4-aspartylphosphate" evidence="4">
    <location>
        <position position="80"/>
    </location>
</feature>
<dbReference type="CDD" id="cd00082">
    <property type="entry name" value="HisKA"/>
    <property type="match status" value="1"/>
</dbReference>
<evidence type="ECO:0000313" key="8">
    <source>
        <dbReference type="Proteomes" id="UP000628442"/>
    </source>
</evidence>
<feature type="domain" description="Histidine kinase" evidence="5">
    <location>
        <begin position="191"/>
        <end position="411"/>
    </location>
</feature>
<evidence type="ECO:0000259" key="5">
    <source>
        <dbReference type="PROSITE" id="PS50109"/>
    </source>
</evidence>
<dbReference type="SMART" id="SM00388">
    <property type="entry name" value="HisKA"/>
    <property type="match status" value="1"/>
</dbReference>